<feature type="compositionally biased region" description="Polar residues" evidence="1">
    <location>
        <begin position="23"/>
        <end position="32"/>
    </location>
</feature>
<protein>
    <submittedName>
        <fullName evidence="2">Uncharacterized protein</fullName>
    </submittedName>
</protein>
<sequence length="251" mass="27841">MPDAPDAQLWSSSFPADPIDVLDQQTTDTQKPADTLKKPIHQNPVPTRDPQTKRIMGLIPNFRSVSTDEKLPPMTVKEKFLTATDDSFDYSSVFIPAMLAGVSMARKATPEFGQGAVGYGRYFWHSALDQTSENYMVEFIVPSLTHEDNRYYTLGHGGLFKRTGYAVSRAVITRTDSGNNTFNFSEVVGSGASSGLSSLYYPSRERNFSNTGTEWALDIGIDAASFVVKEFWPDINRKFFHQSDSTGGAKH</sequence>
<reference evidence="2" key="1">
    <citation type="submission" date="2023-03" db="EMBL/GenBank/DDBJ databases">
        <title>Edaphobacter sp.</title>
        <authorList>
            <person name="Huber K.J."/>
            <person name="Papendorf J."/>
            <person name="Pilke C."/>
            <person name="Bunk B."/>
            <person name="Sproeer C."/>
            <person name="Pester M."/>
        </authorList>
    </citation>
    <scope>NUCLEOTIDE SEQUENCE</scope>
    <source>
        <strain evidence="2">DSM 110680</strain>
    </source>
</reference>
<feature type="region of interest" description="Disordered" evidence="1">
    <location>
        <begin position="1"/>
        <end position="50"/>
    </location>
</feature>
<evidence type="ECO:0000313" key="2">
    <source>
        <dbReference type="EMBL" id="XBH18484.1"/>
    </source>
</evidence>
<dbReference type="RefSeq" id="WP_348263709.1">
    <property type="nucleotide sequence ID" value="NZ_CP121196.1"/>
</dbReference>
<dbReference type="EMBL" id="CP121196">
    <property type="protein sequence ID" value="XBH18484.1"/>
    <property type="molecule type" value="Genomic_DNA"/>
</dbReference>
<proteinExistence type="predicted"/>
<evidence type="ECO:0000256" key="1">
    <source>
        <dbReference type="SAM" id="MobiDB-lite"/>
    </source>
</evidence>
<name>A0AAU7DKT2_9BACT</name>
<accession>A0AAU7DKT2</accession>
<organism evidence="2">
    <name type="scientific">Telmatobacter sp. DSM 110680</name>
    <dbReference type="NCBI Taxonomy" id="3036704"/>
    <lineage>
        <taxon>Bacteria</taxon>
        <taxon>Pseudomonadati</taxon>
        <taxon>Acidobacteriota</taxon>
        <taxon>Terriglobia</taxon>
        <taxon>Terriglobales</taxon>
        <taxon>Acidobacteriaceae</taxon>
        <taxon>Telmatobacter</taxon>
    </lineage>
</organism>
<dbReference type="AlphaFoldDB" id="A0AAU7DKT2"/>
<gene>
    <name evidence="2" type="ORF">P8935_03905</name>
</gene>